<dbReference type="InterPro" id="IPR029058">
    <property type="entry name" value="AB_hydrolase_fold"/>
</dbReference>
<proteinExistence type="predicted"/>
<dbReference type="STRING" id="168276.SAMN05444580_102193"/>
<dbReference type="SUPFAM" id="SSF53474">
    <property type="entry name" value="alpha/beta-Hydrolases"/>
    <property type="match status" value="1"/>
</dbReference>
<dbReference type="AlphaFoldDB" id="A0A1G6QSN3"/>
<keyword evidence="3" id="KW-0378">Hydrolase</keyword>
<sequence length="517" mass="52467">MRRTGLLALVLAFCCACGAGPSVRPDVAVVEHHVDATTTSAEPVDAPAELQPPVHDLSWEDCTRTTLDTLGLGAGPVGLVLDCAQLPAPIDPTGDIPGTFLLGAMRARLPQTPTDVAPLVLTSGAERSSTGTLAALAAGPIGTLLSSRPVVAVDRRGIGSSTLIECITPALRREMVDLGQFSTPAAGGDSADVVMALGRDATTECTDFLQPQEMAFDAAHSADDLEQLRTLWGVDRLALLTTGTGADVGLAYADQHPDAVGRLVLDSPGAVRTDAVTATQGVLAGREAALSAFARQCAALACALGPDPHAAVVDLTRRAAAGELGPVSSNALLTALREFLGSPRGDQQSRIREFADILAAAGTGDTAGLERVVDDAIAATDSDGQFVARCSDGTGWPTPGRARELRRSWGEQFPVFGADAALALLLCASWPTTPPPQMPATLDLGVLTLAGAADPVAGNAGVNTVTGAVAAAGARTSTRAWLGSGHSVTPHSQCGQAAVVGYVDDGVLPPDGGACPG</sequence>
<dbReference type="GO" id="GO:0016787">
    <property type="term" value="F:hydrolase activity"/>
    <property type="evidence" value="ECO:0007669"/>
    <property type="project" value="UniProtKB-KW"/>
</dbReference>
<dbReference type="RefSeq" id="WP_072843927.1">
    <property type="nucleotide sequence ID" value="NZ_FNAB01000002.1"/>
</dbReference>
<protein>
    <submittedName>
        <fullName evidence="3">Alpha/beta hydrolase fold</fullName>
    </submittedName>
</protein>
<keyword evidence="1" id="KW-0732">Signal</keyword>
<name>A0A1G6QSN3_9NOCA</name>
<dbReference type="Proteomes" id="UP000199417">
    <property type="component" value="Unassembled WGS sequence"/>
</dbReference>
<reference evidence="3 4" key="1">
    <citation type="submission" date="2016-10" db="EMBL/GenBank/DDBJ databases">
        <authorList>
            <person name="de Groot N.N."/>
        </authorList>
    </citation>
    <scope>NUCLEOTIDE SEQUENCE [LARGE SCALE GENOMIC DNA]</scope>
    <source>
        <strain evidence="3 4">JCM 11308</strain>
    </source>
</reference>
<evidence type="ECO:0000259" key="2">
    <source>
        <dbReference type="Pfam" id="PF08386"/>
    </source>
</evidence>
<organism evidence="3 4">
    <name type="scientific">Rhodococcus tukisamuensis</name>
    <dbReference type="NCBI Taxonomy" id="168276"/>
    <lineage>
        <taxon>Bacteria</taxon>
        <taxon>Bacillati</taxon>
        <taxon>Actinomycetota</taxon>
        <taxon>Actinomycetes</taxon>
        <taxon>Mycobacteriales</taxon>
        <taxon>Nocardiaceae</taxon>
        <taxon>Rhodococcus</taxon>
    </lineage>
</organism>
<feature type="chain" id="PRO_5038903400" evidence="1">
    <location>
        <begin position="20"/>
        <end position="517"/>
    </location>
</feature>
<dbReference type="InterPro" id="IPR013595">
    <property type="entry name" value="Pept_S33_TAP-like_C"/>
</dbReference>
<dbReference type="EMBL" id="FNAB01000002">
    <property type="protein sequence ID" value="SDC95372.1"/>
    <property type="molecule type" value="Genomic_DNA"/>
</dbReference>
<dbReference type="Pfam" id="PF08386">
    <property type="entry name" value="Abhydrolase_4"/>
    <property type="match status" value="1"/>
</dbReference>
<dbReference type="Gene3D" id="3.40.50.1820">
    <property type="entry name" value="alpha/beta hydrolase"/>
    <property type="match status" value="1"/>
</dbReference>
<feature type="signal peptide" evidence="1">
    <location>
        <begin position="1"/>
        <end position="19"/>
    </location>
</feature>
<evidence type="ECO:0000313" key="3">
    <source>
        <dbReference type="EMBL" id="SDC95372.1"/>
    </source>
</evidence>
<feature type="domain" description="Peptidase S33 tripeptidyl aminopeptidase-like C-terminal" evidence="2">
    <location>
        <begin position="414"/>
        <end position="515"/>
    </location>
</feature>
<evidence type="ECO:0000256" key="1">
    <source>
        <dbReference type="SAM" id="SignalP"/>
    </source>
</evidence>
<keyword evidence="4" id="KW-1185">Reference proteome</keyword>
<gene>
    <name evidence="3" type="ORF">SAMN05444580_102193</name>
</gene>
<accession>A0A1G6QSN3</accession>
<evidence type="ECO:0000313" key="4">
    <source>
        <dbReference type="Proteomes" id="UP000199417"/>
    </source>
</evidence>